<name>A0A194XDI0_MOLSC</name>
<keyword evidence="4" id="KW-1185">Reference proteome</keyword>
<gene>
    <name evidence="3" type="ORF">LY89DRAFT_41745</name>
</gene>
<reference evidence="3 4" key="1">
    <citation type="submission" date="2015-10" db="EMBL/GenBank/DDBJ databases">
        <title>Full genome of DAOMC 229536 Phialocephala scopiformis, a fungal endophyte of spruce producing the potent anti-insectan compound rugulosin.</title>
        <authorList>
            <consortium name="DOE Joint Genome Institute"/>
            <person name="Walker A.K."/>
            <person name="Frasz S.L."/>
            <person name="Seifert K.A."/>
            <person name="Miller J.D."/>
            <person name="Mondo S.J."/>
            <person name="Labutti K."/>
            <person name="Lipzen A."/>
            <person name="Dockter R."/>
            <person name="Kennedy M."/>
            <person name="Grigoriev I.V."/>
            <person name="Spatafora J.W."/>
        </authorList>
    </citation>
    <scope>NUCLEOTIDE SEQUENCE [LARGE SCALE GENOMIC DNA]</scope>
    <source>
        <strain evidence="3 4">CBS 120377</strain>
    </source>
</reference>
<dbReference type="RefSeq" id="XP_018072561.1">
    <property type="nucleotide sequence ID" value="XM_018207381.1"/>
</dbReference>
<evidence type="ECO:0000313" key="3">
    <source>
        <dbReference type="EMBL" id="KUJ18206.1"/>
    </source>
</evidence>
<feature type="region of interest" description="Disordered" evidence="1">
    <location>
        <begin position="1"/>
        <end position="34"/>
    </location>
</feature>
<dbReference type="Proteomes" id="UP000070700">
    <property type="component" value="Unassembled WGS sequence"/>
</dbReference>
<dbReference type="InterPro" id="IPR045518">
    <property type="entry name" value="2EXR"/>
</dbReference>
<feature type="domain" description="2EXR" evidence="2">
    <location>
        <begin position="42"/>
        <end position="158"/>
    </location>
</feature>
<dbReference type="EMBL" id="KQ947413">
    <property type="protein sequence ID" value="KUJ18206.1"/>
    <property type="molecule type" value="Genomic_DNA"/>
</dbReference>
<dbReference type="InParanoid" id="A0A194XDI0"/>
<dbReference type="Pfam" id="PF20150">
    <property type="entry name" value="2EXR"/>
    <property type="match status" value="1"/>
</dbReference>
<evidence type="ECO:0000259" key="2">
    <source>
        <dbReference type="Pfam" id="PF20150"/>
    </source>
</evidence>
<dbReference type="GeneID" id="28817107"/>
<protein>
    <recommendedName>
        <fullName evidence="2">2EXR domain-containing protein</fullName>
    </recommendedName>
</protein>
<organism evidence="3 4">
    <name type="scientific">Mollisia scopiformis</name>
    <name type="common">Conifer needle endophyte fungus</name>
    <name type="synonym">Phialocephala scopiformis</name>
    <dbReference type="NCBI Taxonomy" id="149040"/>
    <lineage>
        <taxon>Eukaryota</taxon>
        <taxon>Fungi</taxon>
        <taxon>Dikarya</taxon>
        <taxon>Ascomycota</taxon>
        <taxon>Pezizomycotina</taxon>
        <taxon>Leotiomycetes</taxon>
        <taxon>Helotiales</taxon>
        <taxon>Mollisiaceae</taxon>
        <taxon>Mollisia</taxon>
    </lineage>
</organism>
<dbReference type="AlphaFoldDB" id="A0A194XDI0"/>
<sequence length="353" mass="39380">MGHSRSLPKSSNSGNKIRSSGKTTPMEKSSVGSSDYEPLQTFELFPDLAPEIRCLIWKLAANHPRLISFSEVKKNKAGHNEVGGKKVLGITLQRSDCPQPAILQVCRESHNECLSLFGLVGGTYLNIYRPLDTQQSLAAVRTILHEPKIYFNNAVDTLFLYRCMIPTDREFFTQESPTTLFGTSPKSIAVPMDLFGNSFNPDLRKFLDLQFLELMLRTPRNMEEIVLLYVKDPNSAVSKSGVRLDLVELDDTMGPLNTIALYCKITISFLSKMCQLLKHYSVFTVHGKDFGESSMLAGPQVWLGNRMLSDGKGDEFDPVVEALVDADAEKVFKCPRIKIMGMNKYGPANDVQA</sequence>
<accession>A0A194XDI0</accession>
<dbReference type="OrthoDB" id="3473305at2759"/>
<proteinExistence type="predicted"/>
<evidence type="ECO:0000256" key="1">
    <source>
        <dbReference type="SAM" id="MobiDB-lite"/>
    </source>
</evidence>
<dbReference type="KEGG" id="psco:LY89DRAFT_41745"/>
<feature type="compositionally biased region" description="Polar residues" evidence="1">
    <location>
        <begin position="7"/>
        <end position="33"/>
    </location>
</feature>
<dbReference type="PANTHER" id="PTHR35910">
    <property type="entry name" value="2EXR DOMAIN-CONTAINING PROTEIN"/>
    <property type="match status" value="1"/>
</dbReference>
<dbReference type="PANTHER" id="PTHR35910:SF6">
    <property type="entry name" value="2EXR DOMAIN-CONTAINING PROTEIN"/>
    <property type="match status" value="1"/>
</dbReference>
<evidence type="ECO:0000313" key="4">
    <source>
        <dbReference type="Proteomes" id="UP000070700"/>
    </source>
</evidence>